<name>A0A0F9QKB8_9ZZZZ</name>
<accession>A0A0F9QKB8</accession>
<organism evidence="1">
    <name type="scientific">marine sediment metagenome</name>
    <dbReference type="NCBI Taxonomy" id="412755"/>
    <lineage>
        <taxon>unclassified sequences</taxon>
        <taxon>metagenomes</taxon>
        <taxon>ecological metagenomes</taxon>
    </lineage>
</organism>
<evidence type="ECO:0000313" key="1">
    <source>
        <dbReference type="EMBL" id="KKN44580.1"/>
    </source>
</evidence>
<sequence>MTIYRTNDTNLVTDVLTDPAGDPITVGTVNAEVFNEAGTESLIASAAMVHDAGGVWKRKLEADVVDTIPVGTKRVLVRVTVGSPVDATFERIEQVRDRRAAEVV</sequence>
<dbReference type="AlphaFoldDB" id="A0A0F9QKB8"/>
<dbReference type="EMBL" id="LAZR01001443">
    <property type="protein sequence ID" value="KKN44580.1"/>
    <property type="molecule type" value="Genomic_DNA"/>
</dbReference>
<protein>
    <submittedName>
        <fullName evidence="1">Uncharacterized protein</fullName>
    </submittedName>
</protein>
<reference evidence="1" key="1">
    <citation type="journal article" date="2015" name="Nature">
        <title>Complex archaea that bridge the gap between prokaryotes and eukaryotes.</title>
        <authorList>
            <person name="Spang A."/>
            <person name="Saw J.H."/>
            <person name="Jorgensen S.L."/>
            <person name="Zaremba-Niedzwiedzka K."/>
            <person name="Martijn J."/>
            <person name="Lind A.E."/>
            <person name="van Eijk R."/>
            <person name="Schleper C."/>
            <person name="Guy L."/>
            <person name="Ettema T.J."/>
        </authorList>
    </citation>
    <scope>NUCLEOTIDE SEQUENCE</scope>
</reference>
<gene>
    <name evidence="1" type="ORF">LCGC14_0691840</name>
</gene>
<proteinExistence type="predicted"/>
<comment type="caution">
    <text evidence="1">The sequence shown here is derived from an EMBL/GenBank/DDBJ whole genome shotgun (WGS) entry which is preliminary data.</text>
</comment>